<reference evidence="2" key="1">
    <citation type="submission" date="2023-06" db="EMBL/GenBank/DDBJ databases">
        <title>Genome-scale phylogeny and comparative genomics of the fungal order Sordariales.</title>
        <authorList>
            <consortium name="Lawrence Berkeley National Laboratory"/>
            <person name="Hensen N."/>
            <person name="Bonometti L."/>
            <person name="Westerberg I."/>
            <person name="Brannstrom I.O."/>
            <person name="Guillou S."/>
            <person name="Cros-Aarteil S."/>
            <person name="Calhoun S."/>
            <person name="Haridas S."/>
            <person name="Kuo A."/>
            <person name="Mondo S."/>
            <person name="Pangilinan J."/>
            <person name="Riley R."/>
            <person name="LaButti K."/>
            <person name="Andreopoulos B."/>
            <person name="Lipzen A."/>
            <person name="Chen C."/>
            <person name="Yanf M."/>
            <person name="Daum C."/>
            <person name="Ng V."/>
            <person name="Clum A."/>
            <person name="Steindorff A."/>
            <person name="Ohm R."/>
            <person name="Martin F."/>
            <person name="Silar P."/>
            <person name="Natvig D."/>
            <person name="Lalanne C."/>
            <person name="Gautier V."/>
            <person name="Ament-velasquez S.L."/>
            <person name="Kruys A."/>
            <person name="Hutchinson M.I."/>
            <person name="Powell A.J."/>
            <person name="Barry K."/>
            <person name="Miller A.N."/>
            <person name="Grigoriev I.V."/>
            <person name="Debuchy R."/>
            <person name="Gladieux P."/>
            <person name="Thoren M.H."/>
            <person name="Johannesson H."/>
        </authorList>
    </citation>
    <scope>NUCLEOTIDE SEQUENCE</scope>
    <source>
        <strain evidence="2">SMH3187-1</strain>
    </source>
</reference>
<dbReference type="EMBL" id="JAUKUD010000001">
    <property type="protein sequence ID" value="KAK0754356.1"/>
    <property type="molecule type" value="Genomic_DNA"/>
</dbReference>
<accession>A0AA40FBP5</accession>
<proteinExistence type="predicted"/>
<evidence type="ECO:0000313" key="2">
    <source>
        <dbReference type="EMBL" id="KAK0754356.1"/>
    </source>
</evidence>
<keyword evidence="1" id="KW-0812">Transmembrane</keyword>
<keyword evidence="3" id="KW-1185">Reference proteome</keyword>
<gene>
    <name evidence="2" type="ORF">B0T18DRAFT_424751</name>
</gene>
<sequence length="150" mass="16398">MSTSAQRLETVRRIQTAMAAGYMTLGAWTLIHPASVLALGLTPPYLAMCNATTTLFARCFGAQAMTCGLVLGTAENLGERGFRAFALAMVPYLVAFNFWFSAWGPRKGMVTSLIWLDFVGNVGFLGGSWYCAKLLGEERREREASEKKGK</sequence>
<evidence type="ECO:0000313" key="3">
    <source>
        <dbReference type="Proteomes" id="UP001172155"/>
    </source>
</evidence>
<name>A0AA40FBP5_9PEZI</name>
<organism evidence="2 3">
    <name type="scientific">Schizothecium vesticola</name>
    <dbReference type="NCBI Taxonomy" id="314040"/>
    <lineage>
        <taxon>Eukaryota</taxon>
        <taxon>Fungi</taxon>
        <taxon>Dikarya</taxon>
        <taxon>Ascomycota</taxon>
        <taxon>Pezizomycotina</taxon>
        <taxon>Sordariomycetes</taxon>
        <taxon>Sordariomycetidae</taxon>
        <taxon>Sordariales</taxon>
        <taxon>Schizotheciaceae</taxon>
        <taxon>Schizothecium</taxon>
    </lineage>
</organism>
<keyword evidence="1" id="KW-0472">Membrane</keyword>
<feature type="transmembrane region" description="Helical" evidence="1">
    <location>
        <begin position="81"/>
        <end position="100"/>
    </location>
</feature>
<keyword evidence="1" id="KW-1133">Transmembrane helix</keyword>
<feature type="transmembrane region" description="Helical" evidence="1">
    <location>
        <begin position="20"/>
        <end position="43"/>
    </location>
</feature>
<feature type="transmembrane region" description="Helical" evidence="1">
    <location>
        <begin position="55"/>
        <end position="74"/>
    </location>
</feature>
<comment type="caution">
    <text evidence="2">The sequence shown here is derived from an EMBL/GenBank/DDBJ whole genome shotgun (WGS) entry which is preliminary data.</text>
</comment>
<dbReference type="AlphaFoldDB" id="A0AA40FBP5"/>
<evidence type="ECO:0000256" key="1">
    <source>
        <dbReference type="SAM" id="Phobius"/>
    </source>
</evidence>
<feature type="transmembrane region" description="Helical" evidence="1">
    <location>
        <begin position="112"/>
        <end position="132"/>
    </location>
</feature>
<dbReference type="Proteomes" id="UP001172155">
    <property type="component" value="Unassembled WGS sequence"/>
</dbReference>
<protein>
    <submittedName>
        <fullName evidence="2">Uncharacterized protein</fullName>
    </submittedName>
</protein>